<comment type="caution">
    <text evidence="1">The sequence shown here is derived from an EMBL/GenBank/DDBJ whole genome shotgun (WGS) entry which is preliminary data.</text>
</comment>
<sequence length="489" mass="54205">MAAASATLSSSTFVAATVAGSSRRRRSMNVSYITGLNSFGGLKAHNNVASLGLPVCTEQSFAKIVSSLRAPGKGKGRSGGALSSTCDAASEIFRIAAIMNGLVLVGVAVGFVLLRIEASVEEADEKRWDFTFSWKIPWPCWHLFLLLFFLCVIVKTAKGSKNKGRRPPEPAGAWPFIGHLHLLGSNQLLHQTFGAMADKYGPTLLLHLGIHQVLVISSWEVAKECFTVNDRIFPTRPRYFAVKLMGYDHAMFGFAPYGPYWREIRKLVAVEILSNRRLELLKHVRDTEINCFIEGLYKKSVKNGGLVAVELKERFGDLAMNIIVRLMAGKRYFGTDASGDDPESRLCQKALGDFFYFVGLFLASDAVPCLGWLDYVKGYVGEMKRTARELDSIFESWVQEHHQKRLNRNINEEEHDLIDVMLSIMDEGRISAQDDAHTVIKATCLVISDAPVDMTEGPGLTVPKATPLEVTLTPRLDSMCYSSTKNQEQ</sequence>
<name>A0ACC0X6B4_9ROSI</name>
<dbReference type="EMBL" id="CM047749">
    <property type="protein sequence ID" value="KAJ0010386.1"/>
    <property type="molecule type" value="Genomic_DNA"/>
</dbReference>
<evidence type="ECO:0000313" key="2">
    <source>
        <dbReference type="Proteomes" id="UP001163603"/>
    </source>
</evidence>
<reference evidence="2" key="1">
    <citation type="journal article" date="2023" name="G3 (Bethesda)">
        <title>Genome assembly and association tests identify interacting loci associated with vigor, precocity, and sex in interspecific pistachio rootstocks.</title>
        <authorList>
            <person name="Palmer W."/>
            <person name="Jacygrad E."/>
            <person name="Sagayaradj S."/>
            <person name="Cavanaugh K."/>
            <person name="Han R."/>
            <person name="Bertier L."/>
            <person name="Beede B."/>
            <person name="Kafkas S."/>
            <person name="Golino D."/>
            <person name="Preece J."/>
            <person name="Michelmore R."/>
        </authorList>
    </citation>
    <scope>NUCLEOTIDE SEQUENCE [LARGE SCALE GENOMIC DNA]</scope>
</reference>
<keyword evidence="2" id="KW-1185">Reference proteome</keyword>
<evidence type="ECO:0000313" key="1">
    <source>
        <dbReference type="EMBL" id="KAJ0010386.1"/>
    </source>
</evidence>
<proteinExistence type="predicted"/>
<dbReference type="Proteomes" id="UP001163603">
    <property type="component" value="Chromosome 14"/>
</dbReference>
<gene>
    <name evidence="1" type="ORF">Pint_34532</name>
</gene>
<protein>
    <submittedName>
        <fullName evidence="1">Uncharacterized protein</fullName>
    </submittedName>
</protein>
<organism evidence="1 2">
    <name type="scientific">Pistacia integerrima</name>
    <dbReference type="NCBI Taxonomy" id="434235"/>
    <lineage>
        <taxon>Eukaryota</taxon>
        <taxon>Viridiplantae</taxon>
        <taxon>Streptophyta</taxon>
        <taxon>Embryophyta</taxon>
        <taxon>Tracheophyta</taxon>
        <taxon>Spermatophyta</taxon>
        <taxon>Magnoliopsida</taxon>
        <taxon>eudicotyledons</taxon>
        <taxon>Gunneridae</taxon>
        <taxon>Pentapetalae</taxon>
        <taxon>rosids</taxon>
        <taxon>malvids</taxon>
        <taxon>Sapindales</taxon>
        <taxon>Anacardiaceae</taxon>
        <taxon>Pistacia</taxon>
    </lineage>
</organism>
<accession>A0ACC0X6B4</accession>